<keyword evidence="3" id="KW-1185">Reference proteome</keyword>
<protein>
    <submittedName>
        <fullName evidence="2">Uncharacterized protein</fullName>
    </submittedName>
</protein>
<name>A0A235ES46_9BURK</name>
<dbReference type="EMBL" id="NOIG01000004">
    <property type="protein sequence ID" value="OYD51613.1"/>
    <property type="molecule type" value="Genomic_DNA"/>
</dbReference>
<dbReference type="RefSeq" id="WP_094287892.1">
    <property type="nucleotide sequence ID" value="NZ_NOIG01000004.1"/>
</dbReference>
<feature type="region of interest" description="Disordered" evidence="1">
    <location>
        <begin position="142"/>
        <end position="168"/>
    </location>
</feature>
<feature type="compositionally biased region" description="Low complexity" evidence="1">
    <location>
        <begin position="150"/>
        <end position="162"/>
    </location>
</feature>
<accession>A0A235ES46</accession>
<evidence type="ECO:0000256" key="1">
    <source>
        <dbReference type="SAM" id="MobiDB-lite"/>
    </source>
</evidence>
<reference evidence="2 3" key="1">
    <citation type="submission" date="2017-07" db="EMBL/GenBank/DDBJ databases">
        <title>Acidovorax KNDSW TSA 6 genome sequence and assembly.</title>
        <authorList>
            <person name="Mayilraj S."/>
        </authorList>
    </citation>
    <scope>NUCLEOTIDE SEQUENCE [LARGE SCALE GENOMIC DNA]</scope>
    <source>
        <strain evidence="2 3">KNDSW-TSA6</strain>
    </source>
</reference>
<feature type="compositionally biased region" description="Low complexity" evidence="1">
    <location>
        <begin position="1"/>
        <end position="42"/>
    </location>
</feature>
<sequence>MTNATSTSGTTTSPAAPAPSAQPAKAIKPAKAAKPAASAATEPAKKAETKKAPATKKTVAPKAPKAAATVVAKDVKAKKPKLVRDSFTIPKDEYAVIETLKQRAATLAQPVKKSELLRAGLKVLAGLSDTALRGALQAVPSIKTGRPKAEAPAPAAAPATKANTKSRK</sequence>
<dbReference type="AlphaFoldDB" id="A0A235ES46"/>
<dbReference type="Proteomes" id="UP000215441">
    <property type="component" value="Unassembled WGS sequence"/>
</dbReference>
<feature type="region of interest" description="Disordered" evidence="1">
    <location>
        <begin position="1"/>
        <end position="69"/>
    </location>
</feature>
<evidence type="ECO:0000313" key="2">
    <source>
        <dbReference type="EMBL" id="OYD51613.1"/>
    </source>
</evidence>
<proteinExistence type="predicted"/>
<comment type="caution">
    <text evidence="2">The sequence shown here is derived from an EMBL/GenBank/DDBJ whole genome shotgun (WGS) entry which is preliminary data.</text>
</comment>
<dbReference type="OrthoDB" id="9182647at2"/>
<evidence type="ECO:0000313" key="3">
    <source>
        <dbReference type="Proteomes" id="UP000215441"/>
    </source>
</evidence>
<gene>
    <name evidence="2" type="ORF">CBY09_07440</name>
</gene>
<organism evidence="2 3">
    <name type="scientific">Acidovorax kalamii</name>
    <dbReference type="NCBI Taxonomy" id="2004485"/>
    <lineage>
        <taxon>Bacteria</taxon>
        <taxon>Pseudomonadati</taxon>
        <taxon>Pseudomonadota</taxon>
        <taxon>Betaproteobacteria</taxon>
        <taxon>Burkholderiales</taxon>
        <taxon>Comamonadaceae</taxon>
        <taxon>Acidovorax</taxon>
    </lineage>
</organism>
<feature type="compositionally biased region" description="Low complexity" evidence="1">
    <location>
        <begin position="55"/>
        <end position="69"/>
    </location>
</feature>